<name>A0A812PGW3_SYMPI</name>
<gene>
    <name evidence="2" type="ORF">SPIL2461_LOCUS8554</name>
</gene>
<sequence length="215" mass="23562">MCASLCSWLVLAGCRAREQRLRRRDRSKQAKFHVLLAQGTLPEELRKEWEALSTGKAKTELVNNSISRDDVTGKLSLSCDKAQLSTSTALVSDNKLSRQNKALGKTLFQAKFNLSHRSQRRGGCGERRGIDGNLQPGDGQQAVQHLTFNLQSVQGLDDAPEEQAQPSGFKKEGSALAIEDAKSAPAESQALSDKEWEEAKGLLQQSKDAMGKLLK</sequence>
<dbReference type="AlphaFoldDB" id="A0A812PGW3"/>
<reference evidence="2" key="1">
    <citation type="submission" date="2021-02" db="EMBL/GenBank/DDBJ databases">
        <authorList>
            <person name="Dougan E. K."/>
            <person name="Rhodes N."/>
            <person name="Thang M."/>
            <person name="Chan C."/>
        </authorList>
    </citation>
    <scope>NUCLEOTIDE SEQUENCE</scope>
</reference>
<proteinExistence type="predicted"/>
<evidence type="ECO:0000313" key="2">
    <source>
        <dbReference type="EMBL" id="CAE7358656.1"/>
    </source>
</evidence>
<accession>A0A812PGW3</accession>
<keyword evidence="3" id="KW-1185">Reference proteome</keyword>
<comment type="caution">
    <text evidence="2">The sequence shown here is derived from an EMBL/GenBank/DDBJ whole genome shotgun (WGS) entry which is preliminary data.</text>
</comment>
<evidence type="ECO:0000313" key="3">
    <source>
        <dbReference type="Proteomes" id="UP000649617"/>
    </source>
</evidence>
<protein>
    <submittedName>
        <fullName evidence="2">Uncharacterized protein</fullName>
    </submittedName>
</protein>
<dbReference type="Proteomes" id="UP000649617">
    <property type="component" value="Unassembled WGS sequence"/>
</dbReference>
<organism evidence="2 3">
    <name type="scientific">Symbiodinium pilosum</name>
    <name type="common">Dinoflagellate</name>
    <dbReference type="NCBI Taxonomy" id="2952"/>
    <lineage>
        <taxon>Eukaryota</taxon>
        <taxon>Sar</taxon>
        <taxon>Alveolata</taxon>
        <taxon>Dinophyceae</taxon>
        <taxon>Suessiales</taxon>
        <taxon>Symbiodiniaceae</taxon>
        <taxon>Symbiodinium</taxon>
    </lineage>
</organism>
<dbReference type="EMBL" id="CAJNIZ010014165">
    <property type="protein sequence ID" value="CAE7358656.1"/>
    <property type="molecule type" value="Genomic_DNA"/>
</dbReference>
<evidence type="ECO:0000256" key="1">
    <source>
        <dbReference type="SAM" id="MobiDB-lite"/>
    </source>
</evidence>
<feature type="non-terminal residue" evidence="2">
    <location>
        <position position="1"/>
    </location>
</feature>
<feature type="region of interest" description="Disordered" evidence="1">
    <location>
        <begin position="156"/>
        <end position="215"/>
    </location>
</feature>
<feature type="region of interest" description="Disordered" evidence="1">
    <location>
        <begin position="118"/>
        <end position="139"/>
    </location>
</feature>